<reference evidence="2 3" key="1">
    <citation type="submission" date="2023-06" db="EMBL/GenBank/DDBJ databases">
        <title>Novel species in genus Planococcus.</title>
        <authorList>
            <person name="Ning S."/>
        </authorList>
    </citation>
    <scope>NUCLEOTIDE SEQUENCE [LARGE SCALE GENOMIC DNA]</scope>
    <source>
        <strain evidence="2 3">N028</strain>
    </source>
</reference>
<keyword evidence="3" id="KW-1185">Reference proteome</keyword>
<accession>A0ABT8MWZ0</accession>
<keyword evidence="1" id="KW-1133">Transmembrane helix</keyword>
<dbReference type="RefSeq" id="WP_300987863.1">
    <property type="nucleotide sequence ID" value="NZ_CP129236.1"/>
</dbReference>
<dbReference type="EMBL" id="JAUJWV010000001">
    <property type="protein sequence ID" value="MDN7240166.1"/>
    <property type="molecule type" value="Genomic_DNA"/>
</dbReference>
<organism evidence="2 3">
    <name type="scientific">Planococcus shixiaomingii</name>
    <dbReference type="NCBI Taxonomy" id="3058393"/>
    <lineage>
        <taxon>Bacteria</taxon>
        <taxon>Bacillati</taxon>
        <taxon>Bacillota</taxon>
        <taxon>Bacilli</taxon>
        <taxon>Bacillales</taxon>
        <taxon>Caryophanaceae</taxon>
        <taxon>Planococcus</taxon>
    </lineage>
</organism>
<feature type="transmembrane region" description="Helical" evidence="1">
    <location>
        <begin position="58"/>
        <end position="81"/>
    </location>
</feature>
<protein>
    <submittedName>
        <fullName evidence="2">Uncharacterized protein</fullName>
    </submittedName>
</protein>
<comment type="caution">
    <text evidence="2">The sequence shown here is derived from an EMBL/GenBank/DDBJ whole genome shotgun (WGS) entry which is preliminary data.</text>
</comment>
<keyword evidence="1" id="KW-0812">Transmembrane</keyword>
<dbReference type="Proteomes" id="UP001172055">
    <property type="component" value="Unassembled WGS sequence"/>
</dbReference>
<proteinExistence type="predicted"/>
<evidence type="ECO:0000313" key="3">
    <source>
        <dbReference type="Proteomes" id="UP001172055"/>
    </source>
</evidence>
<keyword evidence="1" id="KW-0472">Membrane</keyword>
<feature type="transmembrane region" description="Helical" evidence="1">
    <location>
        <begin position="20"/>
        <end position="38"/>
    </location>
</feature>
<evidence type="ECO:0000256" key="1">
    <source>
        <dbReference type="SAM" id="Phobius"/>
    </source>
</evidence>
<gene>
    <name evidence="2" type="ORF">QWY14_00120</name>
</gene>
<evidence type="ECO:0000313" key="2">
    <source>
        <dbReference type="EMBL" id="MDN7240166.1"/>
    </source>
</evidence>
<sequence>MAKNLILDKWKLLALKGYKIYFWTCFPFLFIPLSIIFFTQNELPIDYRFSEWEDYGAFLFFLLVPVAVSAFFLSLSWRWAARLKNRSKDDRLT</sequence>
<name>A0ABT8MWZ0_9BACL</name>